<reference evidence="2" key="1">
    <citation type="submission" date="2022-03" db="EMBL/GenBank/DDBJ databases">
        <authorList>
            <person name="Tunstrom K."/>
        </authorList>
    </citation>
    <scope>NUCLEOTIDE SEQUENCE</scope>
</reference>
<dbReference type="PANTHER" id="PTHR47027">
    <property type="entry name" value="REVERSE TRANSCRIPTASE DOMAIN-CONTAINING PROTEIN"/>
    <property type="match status" value="1"/>
</dbReference>
<dbReference type="Proteomes" id="UP001153954">
    <property type="component" value="Unassembled WGS sequence"/>
</dbReference>
<evidence type="ECO:0000259" key="1">
    <source>
        <dbReference type="PROSITE" id="PS50878"/>
    </source>
</evidence>
<name>A0AAU9UVW9_EUPED</name>
<protein>
    <recommendedName>
        <fullName evidence="1">Reverse transcriptase domain-containing protein</fullName>
    </recommendedName>
</protein>
<comment type="caution">
    <text evidence="2">The sequence shown here is derived from an EMBL/GenBank/DDBJ whole genome shotgun (WGS) entry which is preliminary data.</text>
</comment>
<dbReference type="EMBL" id="CAKOGL010000026">
    <property type="protein sequence ID" value="CAH2103819.1"/>
    <property type="molecule type" value="Genomic_DNA"/>
</dbReference>
<dbReference type="PROSITE" id="PS50878">
    <property type="entry name" value="RT_POL"/>
    <property type="match status" value="1"/>
</dbReference>
<gene>
    <name evidence="2" type="ORF">EEDITHA_LOCUS18284</name>
</gene>
<dbReference type="AlphaFoldDB" id="A0AAU9UVW9"/>
<evidence type="ECO:0000313" key="2">
    <source>
        <dbReference type="EMBL" id="CAH2103819.1"/>
    </source>
</evidence>
<dbReference type="Pfam" id="PF00078">
    <property type="entry name" value="RVT_1"/>
    <property type="match status" value="1"/>
</dbReference>
<keyword evidence="3" id="KW-1185">Reference proteome</keyword>
<feature type="domain" description="Reverse transcriptase" evidence="1">
    <location>
        <begin position="1"/>
        <end position="123"/>
    </location>
</feature>
<dbReference type="PANTHER" id="PTHR47027:SF20">
    <property type="entry name" value="REVERSE TRANSCRIPTASE-LIKE PROTEIN WITH RNA-DIRECTED DNA POLYMERASE DOMAIN"/>
    <property type="match status" value="1"/>
</dbReference>
<organism evidence="2 3">
    <name type="scientific">Euphydryas editha</name>
    <name type="common">Edith's checkerspot</name>
    <dbReference type="NCBI Taxonomy" id="104508"/>
    <lineage>
        <taxon>Eukaryota</taxon>
        <taxon>Metazoa</taxon>
        <taxon>Ecdysozoa</taxon>
        <taxon>Arthropoda</taxon>
        <taxon>Hexapoda</taxon>
        <taxon>Insecta</taxon>
        <taxon>Pterygota</taxon>
        <taxon>Neoptera</taxon>
        <taxon>Endopterygota</taxon>
        <taxon>Lepidoptera</taxon>
        <taxon>Glossata</taxon>
        <taxon>Ditrysia</taxon>
        <taxon>Papilionoidea</taxon>
        <taxon>Nymphalidae</taxon>
        <taxon>Nymphalinae</taxon>
        <taxon>Euphydryas</taxon>
    </lineage>
</organism>
<evidence type="ECO:0000313" key="3">
    <source>
        <dbReference type="Proteomes" id="UP001153954"/>
    </source>
</evidence>
<dbReference type="GO" id="GO:0071897">
    <property type="term" value="P:DNA biosynthetic process"/>
    <property type="evidence" value="ECO:0007669"/>
    <property type="project" value="UniProtKB-ARBA"/>
</dbReference>
<dbReference type="InterPro" id="IPR000477">
    <property type="entry name" value="RT_dom"/>
</dbReference>
<dbReference type="SUPFAM" id="SSF56672">
    <property type="entry name" value="DNA/RNA polymerases"/>
    <property type="match status" value="1"/>
</dbReference>
<accession>A0AAU9UVW9</accession>
<dbReference type="InterPro" id="IPR043502">
    <property type="entry name" value="DNA/RNA_pol_sf"/>
</dbReference>
<proteinExistence type="predicted"/>
<sequence length="123" mass="14326">MEKARKNKQILWMVFIDLEKAFDCVPMTVIWQALRAQNIPEHYIKLIMDMYHNVQTCVRSPAGLSKNFDVNVVVHQGSVLSPLLFDITMKYLTEKIQKPTSWNLLYADDFALISDSIYEIQES</sequence>